<dbReference type="AlphaFoldDB" id="F0SRE1"/>
<feature type="region of interest" description="Disordered" evidence="1">
    <location>
        <begin position="92"/>
        <end position="135"/>
    </location>
</feature>
<accession>F0SRE1</accession>
<dbReference type="HOGENOM" id="CLU_113730_5_0_0"/>
<dbReference type="InterPro" id="IPR008969">
    <property type="entry name" value="CarboxyPept-like_regulatory"/>
</dbReference>
<keyword evidence="2" id="KW-0732">Signal</keyword>
<feature type="signal peptide" evidence="2">
    <location>
        <begin position="1"/>
        <end position="23"/>
    </location>
</feature>
<feature type="chain" id="PRO_5003257251" description="Carboxypeptidase regulatory-like domain-containing protein" evidence="2">
    <location>
        <begin position="24"/>
        <end position="135"/>
    </location>
</feature>
<evidence type="ECO:0000313" key="4">
    <source>
        <dbReference type="Proteomes" id="UP000006860"/>
    </source>
</evidence>
<feature type="compositionally biased region" description="Polar residues" evidence="1">
    <location>
        <begin position="113"/>
        <end position="127"/>
    </location>
</feature>
<organism evidence="3 4">
    <name type="scientific">Rubinisphaera brasiliensis (strain ATCC 49424 / DSM 5305 / JCM 21570 / IAM 15109 / NBRC 103401 / IFAM 1448)</name>
    <name type="common">Planctomyces brasiliensis</name>
    <dbReference type="NCBI Taxonomy" id="756272"/>
    <lineage>
        <taxon>Bacteria</taxon>
        <taxon>Pseudomonadati</taxon>
        <taxon>Planctomycetota</taxon>
        <taxon>Planctomycetia</taxon>
        <taxon>Planctomycetales</taxon>
        <taxon>Planctomycetaceae</taxon>
        <taxon>Rubinisphaera</taxon>
    </lineage>
</organism>
<dbReference type="eggNOG" id="ENOG5032YXR">
    <property type="taxonomic scope" value="Bacteria"/>
</dbReference>
<dbReference type="SUPFAM" id="SSF49464">
    <property type="entry name" value="Carboxypeptidase regulatory domain-like"/>
    <property type="match status" value="1"/>
</dbReference>
<proteinExistence type="predicted"/>
<evidence type="ECO:0008006" key="5">
    <source>
        <dbReference type="Google" id="ProtNLM"/>
    </source>
</evidence>
<name>F0SRE1_RUBBR</name>
<dbReference type="KEGG" id="pbs:Plabr_0374"/>
<keyword evidence="4" id="KW-1185">Reference proteome</keyword>
<evidence type="ECO:0000256" key="2">
    <source>
        <dbReference type="SAM" id="SignalP"/>
    </source>
</evidence>
<sequence>MTTFPRHKFCCLILTLLILPGCGGDGGPEMGTVTGTVTLDGEPLPNVQILFNPGTARPSEAITDESGRYELQYTHDIKGAVVGTHRVFISSRHELDDEGNPVSKDEAVPAKYNSESTLSEEVTSGHNEINFDLES</sequence>
<protein>
    <recommendedName>
        <fullName evidence="5">Carboxypeptidase regulatory-like domain-containing protein</fullName>
    </recommendedName>
</protein>
<dbReference type="EMBL" id="CP002546">
    <property type="protein sequence ID" value="ADY58002.1"/>
    <property type="molecule type" value="Genomic_DNA"/>
</dbReference>
<reference evidence="4" key="1">
    <citation type="submission" date="2011-02" db="EMBL/GenBank/DDBJ databases">
        <title>The complete genome of Planctomyces brasiliensis DSM 5305.</title>
        <authorList>
            <person name="Lucas S."/>
            <person name="Copeland A."/>
            <person name="Lapidus A."/>
            <person name="Bruce D."/>
            <person name="Goodwin L."/>
            <person name="Pitluck S."/>
            <person name="Kyrpides N."/>
            <person name="Mavromatis K."/>
            <person name="Pagani I."/>
            <person name="Ivanova N."/>
            <person name="Ovchinnikova G."/>
            <person name="Lu M."/>
            <person name="Detter J.C."/>
            <person name="Han C."/>
            <person name="Land M."/>
            <person name="Hauser L."/>
            <person name="Markowitz V."/>
            <person name="Cheng J.-F."/>
            <person name="Hugenholtz P."/>
            <person name="Woyke T."/>
            <person name="Wu D."/>
            <person name="Tindall B."/>
            <person name="Pomrenke H.G."/>
            <person name="Brambilla E."/>
            <person name="Klenk H.-P."/>
            <person name="Eisen J.A."/>
        </authorList>
    </citation>
    <scope>NUCLEOTIDE SEQUENCE [LARGE SCALE GENOMIC DNA]</scope>
    <source>
        <strain evidence="4">ATCC 49424 / DSM 5305 / JCM 21570 / NBRC 103401 / IFAM 1448</strain>
    </source>
</reference>
<evidence type="ECO:0000256" key="1">
    <source>
        <dbReference type="SAM" id="MobiDB-lite"/>
    </source>
</evidence>
<gene>
    <name evidence="3" type="ordered locus">Plabr_0374</name>
</gene>
<evidence type="ECO:0000313" key="3">
    <source>
        <dbReference type="EMBL" id="ADY58002.1"/>
    </source>
</evidence>
<dbReference type="Proteomes" id="UP000006860">
    <property type="component" value="Chromosome"/>
</dbReference>